<evidence type="ECO:0000313" key="1">
    <source>
        <dbReference type="EMBL" id="MPC54621.1"/>
    </source>
</evidence>
<dbReference type="Proteomes" id="UP000324222">
    <property type="component" value="Unassembled WGS sequence"/>
</dbReference>
<dbReference type="EMBL" id="VSRR010012496">
    <property type="protein sequence ID" value="MPC54621.1"/>
    <property type="molecule type" value="Genomic_DNA"/>
</dbReference>
<name>A0A5B7G446_PORTR</name>
<accession>A0A5B7G446</accession>
<protein>
    <submittedName>
        <fullName evidence="1">Uncharacterized protein</fullName>
    </submittedName>
</protein>
<comment type="caution">
    <text evidence="1">The sequence shown here is derived from an EMBL/GenBank/DDBJ whole genome shotgun (WGS) entry which is preliminary data.</text>
</comment>
<reference evidence="1 2" key="1">
    <citation type="submission" date="2019-05" db="EMBL/GenBank/DDBJ databases">
        <title>Another draft genome of Portunus trituberculatus and its Hox gene families provides insights of decapod evolution.</title>
        <authorList>
            <person name="Jeong J.-H."/>
            <person name="Song I."/>
            <person name="Kim S."/>
            <person name="Choi T."/>
            <person name="Kim D."/>
            <person name="Ryu S."/>
            <person name="Kim W."/>
        </authorList>
    </citation>
    <scope>NUCLEOTIDE SEQUENCE [LARGE SCALE GENOMIC DNA]</scope>
    <source>
        <tissue evidence="1">Muscle</tissue>
    </source>
</reference>
<sequence>MYLPNNINAAGNTEGVYLFVGSAFPSTCRAALQGNHAPTQPALTSGGTSPPSHFLATASLTGRLLPDTSRRARLVCCRKSVAGVRDMRMGGCHCLPFCNGWRPPLKSVLCATTPKPAAC</sequence>
<organism evidence="1 2">
    <name type="scientific">Portunus trituberculatus</name>
    <name type="common">Swimming crab</name>
    <name type="synonym">Neptunus trituberculatus</name>
    <dbReference type="NCBI Taxonomy" id="210409"/>
    <lineage>
        <taxon>Eukaryota</taxon>
        <taxon>Metazoa</taxon>
        <taxon>Ecdysozoa</taxon>
        <taxon>Arthropoda</taxon>
        <taxon>Crustacea</taxon>
        <taxon>Multicrustacea</taxon>
        <taxon>Malacostraca</taxon>
        <taxon>Eumalacostraca</taxon>
        <taxon>Eucarida</taxon>
        <taxon>Decapoda</taxon>
        <taxon>Pleocyemata</taxon>
        <taxon>Brachyura</taxon>
        <taxon>Eubrachyura</taxon>
        <taxon>Portunoidea</taxon>
        <taxon>Portunidae</taxon>
        <taxon>Portuninae</taxon>
        <taxon>Portunus</taxon>
    </lineage>
</organism>
<evidence type="ECO:0000313" key="2">
    <source>
        <dbReference type="Proteomes" id="UP000324222"/>
    </source>
</evidence>
<keyword evidence="2" id="KW-1185">Reference proteome</keyword>
<dbReference type="AlphaFoldDB" id="A0A5B7G446"/>
<gene>
    <name evidence="1" type="ORF">E2C01_048544</name>
</gene>
<proteinExistence type="predicted"/>